<dbReference type="GO" id="GO:0016747">
    <property type="term" value="F:acyltransferase activity, transferring groups other than amino-acyl groups"/>
    <property type="evidence" value="ECO:0007669"/>
    <property type="project" value="InterPro"/>
</dbReference>
<keyword evidence="1" id="KW-1133">Transmembrane helix</keyword>
<dbReference type="RefSeq" id="WP_116274946.1">
    <property type="nucleotide sequence ID" value="NZ_KZ859523.1"/>
</dbReference>
<dbReference type="GO" id="GO:0000271">
    <property type="term" value="P:polysaccharide biosynthetic process"/>
    <property type="evidence" value="ECO:0007669"/>
    <property type="project" value="TreeGrafter"/>
</dbReference>
<feature type="transmembrane region" description="Helical" evidence="1">
    <location>
        <begin position="182"/>
        <end position="204"/>
    </location>
</feature>
<dbReference type="PANTHER" id="PTHR23028">
    <property type="entry name" value="ACETYLTRANSFERASE"/>
    <property type="match status" value="1"/>
</dbReference>
<dbReference type="InterPro" id="IPR050879">
    <property type="entry name" value="Acyltransferase_3"/>
</dbReference>
<comment type="caution">
    <text evidence="3">The sequence shown here is derived from an EMBL/GenBank/DDBJ whole genome shotgun (WGS) entry which is preliminary data.</text>
</comment>
<keyword evidence="1" id="KW-0812">Transmembrane</keyword>
<feature type="transmembrane region" description="Helical" evidence="1">
    <location>
        <begin position="148"/>
        <end position="170"/>
    </location>
</feature>
<feature type="transmembrane region" description="Helical" evidence="1">
    <location>
        <begin position="224"/>
        <end position="242"/>
    </location>
</feature>
<feature type="transmembrane region" description="Helical" evidence="1">
    <location>
        <begin position="90"/>
        <end position="113"/>
    </location>
</feature>
<name>A0A3E1B8I8_RHILT</name>
<dbReference type="Pfam" id="PF01757">
    <property type="entry name" value="Acyl_transf_3"/>
    <property type="match status" value="1"/>
</dbReference>
<feature type="transmembrane region" description="Helical" evidence="1">
    <location>
        <begin position="12"/>
        <end position="28"/>
    </location>
</feature>
<dbReference type="InterPro" id="IPR002656">
    <property type="entry name" value="Acyl_transf_3_dom"/>
</dbReference>
<evidence type="ECO:0000313" key="4">
    <source>
        <dbReference type="Proteomes" id="UP000256748"/>
    </source>
</evidence>
<feature type="transmembrane region" description="Helical" evidence="1">
    <location>
        <begin position="254"/>
        <end position="272"/>
    </location>
</feature>
<feature type="transmembrane region" description="Helical" evidence="1">
    <location>
        <begin position="287"/>
        <end position="305"/>
    </location>
</feature>
<keyword evidence="1" id="KW-0472">Membrane</keyword>
<dbReference type="EMBL" id="NAOO01000027">
    <property type="protein sequence ID" value="RFB88037.1"/>
    <property type="molecule type" value="Genomic_DNA"/>
</dbReference>
<keyword evidence="3" id="KW-0808">Transferase</keyword>
<feature type="transmembrane region" description="Helical" evidence="1">
    <location>
        <begin position="48"/>
        <end position="69"/>
    </location>
</feature>
<feature type="domain" description="Acyltransferase 3" evidence="2">
    <location>
        <begin position="9"/>
        <end position="374"/>
    </location>
</feature>
<gene>
    <name evidence="3" type="ORF">B5K10_21140</name>
</gene>
<evidence type="ECO:0000259" key="2">
    <source>
        <dbReference type="Pfam" id="PF01757"/>
    </source>
</evidence>
<dbReference type="Proteomes" id="UP000256748">
    <property type="component" value="Unassembled WGS sequence"/>
</dbReference>
<reference evidence="3 4" key="1">
    <citation type="submission" date="2017-03" db="EMBL/GenBank/DDBJ databases">
        <title>Genome analysis of Rhizobial strains effectives or ineffectives for nitrogen fixation isolated from bean seeds.</title>
        <authorList>
            <person name="Peralta H."/>
            <person name="Aguilar-Vera A."/>
            <person name="Mora Y."/>
            <person name="Vargas-Lagunas C."/>
            <person name="Girard L."/>
            <person name="Mora J."/>
        </authorList>
    </citation>
    <scope>NUCLEOTIDE SEQUENCE [LARGE SCALE GENOMIC DNA]</scope>
    <source>
        <strain evidence="3 4">CCGM5</strain>
    </source>
</reference>
<organism evidence="3 4">
    <name type="scientific">Rhizobium leguminosarum bv. trifolii</name>
    <dbReference type="NCBI Taxonomy" id="386"/>
    <lineage>
        <taxon>Bacteria</taxon>
        <taxon>Pseudomonadati</taxon>
        <taxon>Pseudomonadota</taxon>
        <taxon>Alphaproteobacteria</taxon>
        <taxon>Hyphomicrobiales</taxon>
        <taxon>Rhizobiaceae</taxon>
        <taxon>Rhizobium/Agrobacterium group</taxon>
        <taxon>Rhizobium</taxon>
    </lineage>
</organism>
<evidence type="ECO:0000256" key="1">
    <source>
        <dbReference type="SAM" id="Phobius"/>
    </source>
</evidence>
<dbReference type="PANTHER" id="PTHR23028:SF53">
    <property type="entry name" value="ACYL_TRANSF_3 DOMAIN-CONTAINING PROTEIN"/>
    <property type="match status" value="1"/>
</dbReference>
<dbReference type="AlphaFoldDB" id="A0A3E1B8I8"/>
<keyword evidence="3" id="KW-0012">Acyltransferase</keyword>
<protein>
    <submittedName>
        <fullName evidence="3">Acyltransferase</fullName>
    </submittedName>
</protein>
<sequence>MRQQERLAGADFLRATACLLVLVHHLALRLDMRRIPDELGTAAQILRFGNFGVAIFFVLSGFLLAHPFWRALDDGRTMPSLRHYTIRRAARIAPGFWVAATVSFALSLTLLALPLTPELMLRYVSGLLFMSQWHWRTFFPVEADGPLWSIPFEATSYVLLPVCFFLLFRLPLLRQRPLLARFAWLCVIAGVLLAHLLILSVFSLDDIGRGWQYGLQGGAKEWMPRYNPIGFFAVFALGAFAAGVEGMLGRRPSFWFDAAALLALAVAGYRLVISPGGTPEAYGWLEIPYGFPIFPLAIATALVSLCHSQRLGRLLDNAPVRYIAKISFGIYIWQEIILISIQRLDPGSFGVSTDNVIIGWLQSCGLAAALVLLVASFSYHLLERPAIDLGNRLTSPQPNRATPFKVQISHHFN</sequence>
<evidence type="ECO:0000313" key="3">
    <source>
        <dbReference type="EMBL" id="RFB88037.1"/>
    </source>
</evidence>
<accession>A0A3E1B8I8</accession>
<dbReference type="GO" id="GO:0016020">
    <property type="term" value="C:membrane"/>
    <property type="evidence" value="ECO:0007669"/>
    <property type="project" value="TreeGrafter"/>
</dbReference>
<feature type="transmembrane region" description="Helical" evidence="1">
    <location>
        <begin position="356"/>
        <end position="382"/>
    </location>
</feature>
<feature type="transmembrane region" description="Helical" evidence="1">
    <location>
        <begin position="326"/>
        <end position="344"/>
    </location>
</feature>
<proteinExistence type="predicted"/>